<feature type="domain" description="Exuperantia SAM-like" evidence="2">
    <location>
        <begin position="276"/>
        <end position="324"/>
    </location>
</feature>
<dbReference type="SUPFAM" id="SSF53098">
    <property type="entry name" value="Ribonuclease H-like"/>
    <property type="match status" value="1"/>
</dbReference>
<evidence type="ECO:0000256" key="1">
    <source>
        <dbReference type="SAM" id="MobiDB-lite"/>
    </source>
</evidence>
<dbReference type="PANTHER" id="PTHR12384:SF2">
    <property type="entry name" value="MATERNAL PROTEIN EXUPERANTIA"/>
    <property type="match status" value="1"/>
</dbReference>
<dbReference type="Pfam" id="PF22123">
    <property type="entry name" value="Exu_RNase_H_like"/>
    <property type="match status" value="1"/>
</dbReference>
<dbReference type="InterPro" id="IPR037998">
    <property type="entry name" value="Exu"/>
</dbReference>
<reference evidence="4" key="1">
    <citation type="submission" date="2021-04" db="EMBL/GenBank/DDBJ databases">
        <authorList>
            <person name="Chebbi M.A.C M."/>
        </authorList>
    </citation>
    <scope>NUCLEOTIDE SEQUENCE</scope>
</reference>
<evidence type="ECO:0000259" key="3">
    <source>
        <dbReference type="Pfam" id="PF22123"/>
    </source>
</evidence>
<dbReference type="GO" id="GO:0003723">
    <property type="term" value="F:RNA binding"/>
    <property type="evidence" value="ECO:0007669"/>
    <property type="project" value="InterPro"/>
</dbReference>
<organism evidence="4 5">
    <name type="scientific">Cotesia congregata</name>
    <name type="common">Parasitoid wasp</name>
    <name type="synonym">Apanteles congregatus</name>
    <dbReference type="NCBI Taxonomy" id="51543"/>
    <lineage>
        <taxon>Eukaryota</taxon>
        <taxon>Metazoa</taxon>
        <taxon>Ecdysozoa</taxon>
        <taxon>Arthropoda</taxon>
        <taxon>Hexapoda</taxon>
        <taxon>Insecta</taxon>
        <taxon>Pterygota</taxon>
        <taxon>Neoptera</taxon>
        <taxon>Endopterygota</taxon>
        <taxon>Hymenoptera</taxon>
        <taxon>Apocrita</taxon>
        <taxon>Ichneumonoidea</taxon>
        <taxon>Braconidae</taxon>
        <taxon>Microgastrinae</taxon>
        <taxon>Cotesia</taxon>
    </lineage>
</organism>
<dbReference type="InterPro" id="IPR040941">
    <property type="entry name" value="SAM_Exu"/>
</dbReference>
<feature type="compositionally biased region" description="Basic and acidic residues" evidence="1">
    <location>
        <begin position="358"/>
        <end position="372"/>
    </location>
</feature>
<dbReference type="AlphaFoldDB" id="A0A8J2HJ75"/>
<sequence length="412" mass="46585">MVVSSSTISSTTENETLASRKPALSLEGRGISPGNYRLVGWDLDTTGKKLIDEICQFAGYTTSSSFTQYVMPYKNISPPARKRHNLKIVNVGKYRILKNLNTHKALKTKSEISALTDFLEWLEKIQGDAKDGVILVHHEPRKFIPSLVLSSLIKFKLLERFKKTVKGFLNGYDVASCKCASTLQSFSLRTLSQKLLDQEDNQLDNAANRARLSLQIIQHLSNGEENTPTSDGKGDSDAASKATVEFIREFVTSVETEENEYEVLKQVLERQFTLKPIFKPLMTASRRERQHVTPLRRLLAEAEIDYEQLKKLAKATDKEKLDLLVILEGHFDPEKEPKIKVEVPEVKKKRNLSKKPRNKDNENENEKDKDINKSVSETESPDTTTMLTPEKIKTESSSDATENEEATSPKKN</sequence>
<dbReference type="OrthoDB" id="8251179at2759"/>
<dbReference type="PANTHER" id="PTHR12384">
    <property type="entry name" value="MATERNAL PROTEIN EXUPERANTIA"/>
    <property type="match status" value="1"/>
</dbReference>
<dbReference type="GO" id="GO:0042803">
    <property type="term" value="F:protein homodimerization activity"/>
    <property type="evidence" value="ECO:0007669"/>
    <property type="project" value="InterPro"/>
</dbReference>
<feature type="compositionally biased region" description="Polar residues" evidence="1">
    <location>
        <begin position="374"/>
        <end position="387"/>
    </location>
</feature>
<keyword evidence="5" id="KW-1185">Reference proteome</keyword>
<feature type="region of interest" description="Disordered" evidence="1">
    <location>
        <begin position="1"/>
        <end position="20"/>
    </location>
</feature>
<dbReference type="Gene3D" id="3.30.420.10">
    <property type="entry name" value="Ribonuclease H-like superfamily/Ribonuclease H"/>
    <property type="match status" value="1"/>
</dbReference>
<gene>
    <name evidence="4" type="ORF">HICCMSTLAB_LOCUS10102</name>
</gene>
<comment type="caution">
    <text evidence="4">The sequence shown here is derived from an EMBL/GenBank/DDBJ whole genome shotgun (WGS) entry which is preliminary data.</text>
</comment>
<dbReference type="GO" id="GO:0045450">
    <property type="term" value="P:bicoid mRNA localization"/>
    <property type="evidence" value="ECO:0007669"/>
    <property type="project" value="InterPro"/>
</dbReference>
<feature type="compositionally biased region" description="Low complexity" evidence="1">
    <location>
        <begin position="1"/>
        <end position="12"/>
    </location>
</feature>
<dbReference type="EMBL" id="CAJNRD030001122">
    <property type="protein sequence ID" value="CAG5101029.1"/>
    <property type="molecule type" value="Genomic_DNA"/>
</dbReference>
<dbReference type="InterPro" id="IPR036397">
    <property type="entry name" value="RNaseH_sf"/>
</dbReference>
<accession>A0A8J2HJ75</accession>
<feature type="compositionally biased region" description="Basic residues" evidence="1">
    <location>
        <begin position="347"/>
        <end position="357"/>
    </location>
</feature>
<evidence type="ECO:0000313" key="5">
    <source>
        <dbReference type="Proteomes" id="UP000786811"/>
    </source>
</evidence>
<proteinExistence type="predicted"/>
<evidence type="ECO:0000259" key="2">
    <source>
        <dbReference type="Pfam" id="PF18609"/>
    </source>
</evidence>
<dbReference type="Proteomes" id="UP000786811">
    <property type="component" value="Unassembled WGS sequence"/>
</dbReference>
<evidence type="ECO:0000313" key="4">
    <source>
        <dbReference type="EMBL" id="CAG5101029.1"/>
    </source>
</evidence>
<dbReference type="Pfam" id="PF18609">
    <property type="entry name" value="SAM_Exu"/>
    <property type="match status" value="1"/>
</dbReference>
<feature type="region of interest" description="Disordered" evidence="1">
    <location>
        <begin position="338"/>
        <end position="412"/>
    </location>
</feature>
<feature type="domain" description="Exuperantia RNAse H-like" evidence="3">
    <location>
        <begin position="36"/>
        <end position="194"/>
    </location>
</feature>
<protein>
    <submittedName>
        <fullName evidence="4">Similar to exu: Maternal protein exuperantia (Drosophila virilis)</fullName>
    </submittedName>
</protein>
<dbReference type="InterPro" id="IPR012337">
    <property type="entry name" value="RNaseH-like_sf"/>
</dbReference>
<dbReference type="InterPro" id="IPR054362">
    <property type="entry name" value="Exu_RNase_H-like"/>
</dbReference>
<name>A0A8J2HJ75_COTCN</name>